<accession>A0A316ARG2</accession>
<proteinExistence type="predicted"/>
<comment type="caution">
    <text evidence="2">The sequence shown here is derived from an EMBL/GenBank/DDBJ whole genome shotgun (WGS) entry which is preliminary data.</text>
</comment>
<keyword evidence="1" id="KW-1133">Transmembrane helix</keyword>
<dbReference type="AlphaFoldDB" id="A0A316ARG2"/>
<evidence type="ECO:0000313" key="2">
    <source>
        <dbReference type="EMBL" id="PWJ59889.1"/>
    </source>
</evidence>
<gene>
    <name evidence="2" type="ORF">CLV98_10163</name>
</gene>
<reference evidence="2 3" key="1">
    <citation type="submission" date="2018-03" db="EMBL/GenBank/DDBJ databases">
        <title>Genomic Encyclopedia of Archaeal and Bacterial Type Strains, Phase II (KMG-II): from individual species to whole genera.</title>
        <authorList>
            <person name="Goeker M."/>
        </authorList>
    </citation>
    <scope>NUCLEOTIDE SEQUENCE [LARGE SCALE GENOMIC DNA]</scope>
    <source>
        <strain evidence="2 3">DSM 100346</strain>
    </source>
</reference>
<name>A0A316ARG2_9BACT</name>
<dbReference type="EMBL" id="QGDT01000001">
    <property type="protein sequence ID" value="PWJ59889.1"/>
    <property type="molecule type" value="Genomic_DNA"/>
</dbReference>
<dbReference type="Proteomes" id="UP000245880">
    <property type="component" value="Unassembled WGS sequence"/>
</dbReference>
<protein>
    <submittedName>
        <fullName evidence="2">Uncharacterized protein</fullName>
    </submittedName>
</protein>
<feature type="transmembrane region" description="Helical" evidence="1">
    <location>
        <begin position="21"/>
        <end position="46"/>
    </location>
</feature>
<evidence type="ECO:0000256" key="1">
    <source>
        <dbReference type="SAM" id="Phobius"/>
    </source>
</evidence>
<sequence>MASILRMPIIYTLLKDRSTGWSFLHGHMASFYPLSIVLTLLSTLAISQ</sequence>
<keyword evidence="1" id="KW-0812">Transmembrane</keyword>
<keyword evidence="3" id="KW-1185">Reference proteome</keyword>
<evidence type="ECO:0000313" key="3">
    <source>
        <dbReference type="Proteomes" id="UP000245880"/>
    </source>
</evidence>
<organism evidence="2 3">
    <name type="scientific">Dyadobacter jejuensis</name>
    <dbReference type="NCBI Taxonomy" id="1082580"/>
    <lineage>
        <taxon>Bacteria</taxon>
        <taxon>Pseudomonadati</taxon>
        <taxon>Bacteroidota</taxon>
        <taxon>Cytophagia</taxon>
        <taxon>Cytophagales</taxon>
        <taxon>Spirosomataceae</taxon>
        <taxon>Dyadobacter</taxon>
    </lineage>
</organism>
<keyword evidence="1" id="KW-0472">Membrane</keyword>